<evidence type="ECO:0000259" key="4">
    <source>
        <dbReference type="PROSITE" id="PS51857"/>
    </source>
</evidence>
<dbReference type="STRING" id="5286.A0A0K3C7J0"/>
<evidence type="ECO:0000313" key="7">
    <source>
        <dbReference type="Proteomes" id="UP000199069"/>
    </source>
</evidence>
<keyword evidence="7" id="KW-1185">Reference proteome</keyword>
<reference evidence="5 7" key="1">
    <citation type="submission" date="2015-07" db="EMBL/GenBank/DDBJ databases">
        <authorList>
            <person name="Cajimat M.N.B."/>
            <person name="Milazzo M.L."/>
            <person name="Fulhorst C.F."/>
        </authorList>
    </citation>
    <scope>NUCLEOTIDE SEQUENCE [LARGE SCALE GENOMIC DNA]</scope>
    <source>
        <strain evidence="5">Single colony</strain>
    </source>
</reference>
<evidence type="ECO:0000313" key="6">
    <source>
        <dbReference type="EMBL" id="PRQ77296.1"/>
    </source>
</evidence>
<sequence>MEGVHPLPTPRGLAGSAKSSKQSPATPDALHNDEVRPATTRPARVYDQLEDCSEILLTDRLRSGYRRSLLVSALLCALKFSQAESKAILSRRWTIACWDGAACTEPSTASSTTARRRQQRTTARGDGIHADPLLGRLPRRSFTPSQSPSAAPSTSVRPPGARTARMLARARSTSSQSSPTGTMPSKSGVPADDSPPPPYSSPSSQSSEDAQPPEVRRAASSARLPRPAYVDSDGLSELTVSSDGRQPSTRRSVAHLAVVTAHPAPAPAHAADPHSFTNSAPSLAHPHIPSQYLYSYPASGSYPSQASFEAHNHAAYGRSTASAYPYSTVPTPSTSSSAYYGTEYPITHSPSPPIAVDPTSTSPAWPPVSLSPAVPSGFTTLDAGLSALSLTHSPQGSPHDAYHPHLSVSPDGFAHYAHAYPASYPYSAPPYPQQGFYYPLPHTQAHAQPPMPSYAPNGFAAAAYPYGSTSLVPPPSHSPDLARPRTRGGSMPPLGAQHMVPTASHDSNDESKWSPFRRSIEEGEHPMSRGTCKFFNPGIGFGYIVDDRSEELGTDVFVHYTGIDLPRGFRCLSQGERVEYVLTKNMRKNRIQALRVTGENGMPLIGLTGNPQHVRTIQRTRRPRSNGDPSSLSD</sequence>
<feature type="compositionally biased region" description="Polar residues" evidence="3">
    <location>
        <begin position="171"/>
        <end position="185"/>
    </location>
</feature>
<feature type="region of interest" description="Disordered" evidence="3">
    <location>
        <begin position="104"/>
        <end position="252"/>
    </location>
</feature>
<evidence type="ECO:0000313" key="8">
    <source>
        <dbReference type="Proteomes" id="UP000239560"/>
    </source>
</evidence>
<dbReference type="Proteomes" id="UP000239560">
    <property type="component" value="Unassembled WGS sequence"/>
</dbReference>
<proteinExistence type="predicted"/>
<keyword evidence="2" id="KW-0963">Cytoplasm</keyword>
<dbReference type="InterPro" id="IPR012340">
    <property type="entry name" value="NA-bd_OB-fold"/>
</dbReference>
<organism evidence="5 7">
    <name type="scientific">Rhodotorula toruloides</name>
    <name type="common">Yeast</name>
    <name type="synonym">Rhodosporidium toruloides</name>
    <dbReference type="NCBI Taxonomy" id="5286"/>
    <lineage>
        <taxon>Eukaryota</taxon>
        <taxon>Fungi</taxon>
        <taxon>Dikarya</taxon>
        <taxon>Basidiomycota</taxon>
        <taxon>Pucciniomycotina</taxon>
        <taxon>Microbotryomycetes</taxon>
        <taxon>Sporidiobolales</taxon>
        <taxon>Sporidiobolaceae</taxon>
        <taxon>Rhodotorula</taxon>
    </lineage>
</organism>
<dbReference type="InterPro" id="IPR002059">
    <property type="entry name" value="CSP_DNA-bd"/>
</dbReference>
<dbReference type="GO" id="GO:0003729">
    <property type="term" value="F:mRNA binding"/>
    <property type="evidence" value="ECO:0007669"/>
    <property type="project" value="TreeGrafter"/>
</dbReference>
<feature type="domain" description="CSD" evidence="4">
    <location>
        <begin position="527"/>
        <end position="598"/>
    </location>
</feature>
<dbReference type="OrthoDB" id="422005at2759"/>
<dbReference type="InterPro" id="IPR011129">
    <property type="entry name" value="CSD"/>
</dbReference>
<feature type="compositionally biased region" description="Polar residues" evidence="3">
    <location>
        <begin position="238"/>
        <end position="251"/>
    </location>
</feature>
<feature type="region of interest" description="Disordered" evidence="3">
    <location>
        <begin position="1"/>
        <end position="42"/>
    </location>
</feature>
<evidence type="ECO:0000256" key="1">
    <source>
        <dbReference type="ARBA" id="ARBA00004496"/>
    </source>
</evidence>
<evidence type="ECO:0000256" key="2">
    <source>
        <dbReference type="ARBA" id="ARBA00022490"/>
    </source>
</evidence>
<name>A0A0K3C7J0_RHOTO</name>
<dbReference type="EMBL" id="LCTV02000002">
    <property type="protein sequence ID" value="PRQ77296.1"/>
    <property type="molecule type" value="Genomic_DNA"/>
</dbReference>
<gene>
    <name evidence="5" type="primary">FGENESH: predicted gene_2.714</name>
    <name evidence="6" type="ORF">AAT19DRAFT_12714</name>
    <name evidence="5" type="ORF">BN2166_0015450</name>
</gene>
<dbReference type="Gene3D" id="2.40.50.140">
    <property type="entry name" value="Nucleic acid-binding proteins"/>
    <property type="match status" value="1"/>
</dbReference>
<feature type="compositionally biased region" description="Low complexity" evidence="3">
    <location>
        <begin position="141"/>
        <end position="155"/>
    </location>
</feature>
<reference evidence="6 8" key="2">
    <citation type="journal article" date="2018" name="Elife">
        <title>Functional genomics of lipid metabolism in the oleaginous yeast Rhodosporidium toruloides.</title>
        <authorList>
            <person name="Coradetti S.T."/>
            <person name="Pinel D."/>
            <person name="Geiselman G."/>
            <person name="Ito M."/>
            <person name="Mondo S."/>
            <person name="Reilly M.C."/>
            <person name="Cheng Y.F."/>
            <person name="Bauer S."/>
            <person name="Grigoriev I."/>
            <person name="Gladden J.M."/>
            <person name="Simmons B.A."/>
            <person name="Brem R."/>
            <person name="Arkin A.P."/>
            <person name="Skerker J.M."/>
        </authorList>
    </citation>
    <scope>NUCLEOTIDE SEQUENCE [LARGE SCALE GENOMIC DNA]</scope>
    <source>
        <strain evidence="6 8">NBRC 0880</strain>
    </source>
</reference>
<dbReference type="GO" id="GO:0005634">
    <property type="term" value="C:nucleus"/>
    <property type="evidence" value="ECO:0007669"/>
    <property type="project" value="TreeGrafter"/>
</dbReference>
<dbReference type="Proteomes" id="UP000199069">
    <property type="component" value="Unassembled WGS sequence"/>
</dbReference>
<evidence type="ECO:0000256" key="3">
    <source>
        <dbReference type="SAM" id="MobiDB-lite"/>
    </source>
</evidence>
<comment type="subcellular location">
    <subcellularLocation>
        <location evidence="1">Cytoplasm</location>
    </subcellularLocation>
</comment>
<dbReference type="PANTHER" id="PTHR46109:SF1">
    <property type="entry name" value="PROTEIN LIN-28 HOMOLOG"/>
    <property type="match status" value="1"/>
</dbReference>
<protein>
    <recommendedName>
        <fullName evidence="4">CSD domain-containing protein</fullName>
    </recommendedName>
</protein>
<feature type="region of interest" description="Disordered" evidence="3">
    <location>
        <begin position="609"/>
        <end position="634"/>
    </location>
</feature>
<dbReference type="PROSITE" id="PS51857">
    <property type="entry name" value="CSD_2"/>
    <property type="match status" value="1"/>
</dbReference>
<dbReference type="GO" id="GO:0031054">
    <property type="term" value="P:pre-miRNA processing"/>
    <property type="evidence" value="ECO:0007669"/>
    <property type="project" value="TreeGrafter"/>
</dbReference>
<feature type="compositionally biased region" description="Low complexity" evidence="3">
    <location>
        <begin position="201"/>
        <end position="228"/>
    </location>
</feature>
<dbReference type="EMBL" id="CWKI01000002">
    <property type="protein sequence ID" value="CTR05684.1"/>
    <property type="molecule type" value="Genomic_DNA"/>
</dbReference>
<dbReference type="AlphaFoldDB" id="A0A0K3C7J0"/>
<accession>A0A0K3C7J0</accession>
<dbReference type="InterPro" id="IPR051373">
    <property type="entry name" value="Lin-28_RNA-binding"/>
</dbReference>
<dbReference type="SUPFAM" id="SSF50249">
    <property type="entry name" value="Nucleic acid-binding proteins"/>
    <property type="match status" value="1"/>
</dbReference>
<dbReference type="Pfam" id="PF00313">
    <property type="entry name" value="CSD"/>
    <property type="match status" value="1"/>
</dbReference>
<dbReference type="PANTHER" id="PTHR46109">
    <property type="entry name" value="PROTEIN LIN-28"/>
    <property type="match status" value="1"/>
</dbReference>
<dbReference type="GO" id="GO:0005737">
    <property type="term" value="C:cytoplasm"/>
    <property type="evidence" value="ECO:0007669"/>
    <property type="project" value="UniProtKB-SubCell"/>
</dbReference>
<evidence type="ECO:0000313" key="5">
    <source>
        <dbReference type="EMBL" id="CTR05684.1"/>
    </source>
</evidence>
<dbReference type="SMART" id="SM00357">
    <property type="entry name" value="CSP"/>
    <property type="match status" value="1"/>
</dbReference>
<feature type="region of interest" description="Disordered" evidence="3">
    <location>
        <begin position="470"/>
        <end position="512"/>
    </location>
</feature>